<evidence type="ECO:0000256" key="9">
    <source>
        <dbReference type="ARBA" id="ARBA00023237"/>
    </source>
</evidence>
<evidence type="ECO:0000256" key="3">
    <source>
        <dbReference type="ARBA" id="ARBA00022452"/>
    </source>
</evidence>
<evidence type="ECO:0000313" key="12">
    <source>
        <dbReference type="Proteomes" id="UP001589692"/>
    </source>
</evidence>
<dbReference type="Proteomes" id="UP001589692">
    <property type="component" value="Unassembled WGS sequence"/>
</dbReference>
<evidence type="ECO:0000256" key="5">
    <source>
        <dbReference type="ARBA" id="ARBA00022729"/>
    </source>
</evidence>
<comment type="subcellular location">
    <subcellularLocation>
        <location evidence="10">Cell outer membrane</location>
        <topology evidence="10">Multi-pass membrane protein</topology>
    </subcellularLocation>
</comment>
<evidence type="ECO:0000256" key="4">
    <source>
        <dbReference type="ARBA" id="ARBA00022692"/>
    </source>
</evidence>
<evidence type="ECO:0000256" key="6">
    <source>
        <dbReference type="ARBA" id="ARBA00023065"/>
    </source>
</evidence>
<evidence type="ECO:0000256" key="1">
    <source>
        <dbReference type="ARBA" id="ARBA00009521"/>
    </source>
</evidence>
<keyword evidence="5 10" id="KW-0732">Signal</keyword>
<dbReference type="Pfam" id="PF02530">
    <property type="entry name" value="Porin_2"/>
    <property type="match status" value="1"/>
</dbReference>
<feature type="chain" id="PRO_5044987790" description="Porin" evidence="10">
    <location>
        <begin position="23"/>
        <end position="338"/>
    </location>
</feature>
<keyword evidence="2 10" id="KW-0813">Transport</keyword>
<dbReference type="EMBL" id="JBHMAA010000024">
    <property type="protein sequence ID" value="MFB9951269.1"/>
    <property type="molecule type" value="Genomic_DNA"/>
</dbReference>
<gene>
    <name evidence="11" type="ORF">ACFFP0_20670</name>
</gene>
<evidence type="ECO:0000256" key="2">
    <source>
        <dbReference type="ARBA" id="ARBA00022448"/>
    </source>
</evidence>
<keyword evidence="8 10" id="KW-0472">Membrane</keyword>
<comment type="caution">
    <text evidence="11">The sequence shown here is derived from an EMBL/GenBank/DDBJ whole genome shotgun (WGS) entry which is preliminary data.</text>
</comment>
<dbReference type="SUPFAM" id="SSF56935">
    <property type="entry name" value="Porins"/>
    <property type="match status" value="1"/>
</dbReference>
<accession>A0ABV6AKW9</accession>
<evidence type="ECO:0000256" key="10">
    <source>
        <dbReference type="RuleBase" id="RU364005"/>
    </source>
</evidence>
<feature type="signal peptide" evidence="10">
    <location>
        <begin position="1"/>
        <end position="22"/>
    </location>
</feature>
<comment type="function">
    <text evidence="10">Forms passive diffusion pores that allow small molecular weight hydrophilic materials across the outer membrane.</text>
</comment>
<keyword evidence="3 10" id="KW-1134">Transmembrane beta strand</keyword>
<keyword evidence="12" id="KW-1185">Reference proteome</keyword>
<organism evidence="11 12">
    <name type="scientific">Rhizobium puerariae</name>
    <dbReference type="NCBI Taxonomy" id="1585791"/>
    <lineage>
        <taxon>Bacteria</taxon>
        <taxon>Pseudomonadati</taxon>
        <taxon>Pseudomonadota</taxon>
        <taxon>Alphaproteobacteria</taxon>
        <taxon>Hyphomicrobiales</taxon>
        <taxon>Rhizobiaceae</taxon>
        <taxon>Rhizobium/Agrobacterium group</taxon>
        <taxon>Rhizobium</taxon>
    </lineage>
</organism>
<dbReference type="RefSeq" id="WP_377264082.1">
    <property type="nucleotide sequence ID" value="NZ_JBHMAA010000024.1"/>
</dbReference>
<keyword evidence="7 10" id="KW-0626">Porin</keyword>
<keyword evidence="9 10" id="KW-0998">Cell outer membrane</keyword>
<keyword evidence="6 10" id="KW-0406">Ion transport</keyword>
<keyword evidence="4 10" id="KW-0812">Transmembrane</keyword>
<sequence>MKIKSLLIGSVAALAGVSGAHAADAIVAAEPEPLEYVRVCDAFGTGYFYIPGTETCLKIGGYVRFQVDIGDSVNGFNGGDWDAWTRGRLEVTSKSDTELGTLTGFIAIHGEASRDGSNSTSNDDFYFDEVYLQLGGFKAGTYLSWWDNDLAGESDLLSNNTRYTSVAYIYENDAFLAGLQVDEITDSIAAHGDSQGVGIEAIVRGKFGAVSAELLGSYDIEAEEGAIRGMLSADVGPGSLQLAALWSSAPSTYYEAAEWAVAAQYVIKATDKLEIIPEFNYFWNTDLDIDGDYTGDDFWTAGATINYQITEGLKSKVAVAYSDGSEDWAGFVRLQRDF</sequence>
<evidence type="ECO:0000256" key="7">
    <source>
        <dbReference type="ARBA" id="ARBA00023114"/>
    </source>
</evidence>
<reference evidence="11 12" key="1">
    <citation type="submission" date="2024-09" db="EMBL/GenBank/DDBJ databases">
        <authorList>
            <person name="Sun Q."/>
            <person name="Mori K."/>
        </authorList>
    </citation>
    <scope>NUCLEOTIDE SEQUENCE [LARGE SCALE GENOMIC DNA]</scope>
    <source>
        <strain evidence="11 12">TBRC 4938</strain>
    </source>
</reference>
<dbReference type="InterPro" id="IPR003684">
    <property type="entry name" value="Porin_alphabac"/>
</dbReference>
<evidence type="ECO:0000313" key="11">
    <source>
        <dbReference type="EMBL" id="MFB9951269.1"/>
    </source>
</evidence>
<name>A0ABV6AKW9_9HYPH</name>
<comment type="similarity">
    <text evidence="1 10">Belongs to the alphaproteobacteria porin family.</text>
</comment>
<protein>
    <recommendedName>
        <fullName evidence="10">Porin</fullName>
    </recommendedName>
</protein>
<proteinExistence type="inferred from homology"/>
<comment type="domain">
    <text evidence="10">Consists of 16-stranded beta-barrel sheets, with large surface-exposed loops, that form a transmembrane pore at the center of each barrel. The pore is partially ocluded by a peptide loop that folds into the pore lumen.</text>
</comment>
<evidence type="ECO:0000256" key="8">
    <source>
        <dbReference type="ARBA" id="ARBA00023136"/>
    </source>
</evidence>